<protein>
    <submittedName>
        <fullName evidence="2">Transposase</fullName>
    </submittedName>
</protein>
<organism evidence="2 3">
    <name type="scientific">Mucilaginibacter arboris</name>
    <dbReference type="NCBI Taxonomy" id="2682090"/>
    <lineage>
        <taxon>Bacteria</taxon>
        <taxon>Pseudomonadati</taxon>
        <taxon>Bacteroidota</taxon>
        <taxon>Sphingobacteriia</taxon>
        <taxon>Sphingobacteriales</taxon>
        <taxon>Sphingobacteriaceae</taxon>
        <taxon>Mucilaginibacter</taxon>
    </lineage>
</organism>
<dbReference type="InterPro" id="IPR002525">
    <property type="entry name" value="Transp_IS110-like_N"/>
</dbReference>
<dbReference type="EMBL" id="WPIK01000048">
    <property type="protein sequence ID" value="MVN23542.1"/>
    <property type="molecule type" value="Genomic_DNA"/>
</dbReference>
<proteinExistence type="predicted"/>
<evidence type="ECO:0000313" key="3">
    <source>
        <dbReference type="Proteomes" id="UP000462014"/>
    </source>
</evidence>
<accession>A0A7K1T1S7</accession>
<evidence type="ECO:0000313" key="2">
    <source>
        <dbReference type="EMBL" id="MVN23542.1"/>
    </source>
</evidence>
<dbReference type="AlphaFoldDB" id="A0A7K1T1S7"/>
<dbReference type="PANTHER" id="PTHR33055">
    <property type="entry name" value="TRANSPOSASE FOR INSERTION SEQUENCE ELEMENT IS1111A"/>
    <property type="match status" value="1"/>
</dbReference>
<dbReference type="GO" id="GO:0004803">
    <property type="term" value="F:transposase activity"/>
    <property type="evidence" value="ECO:0007669"/>
    <property type="project" value="InterPro"/>
</dbReference>
<dbReference type="Pfam" id="PF01548">
    <property type="entry name" value="DEDD_Tnp_IS110"/>
    <property type="match status" value="1"/>
</dbReference>
<keyword evidence="3" id="KW-1185">Reference proteome</keyword>
<dbReference type="GO" id="GO:0006313">
    <property type="term" value="P:DNA transposition"/>
    <property type="evidence" value="ECO:0007669"/>
    <property type="project" value="InterPro"/>
</dbReference>
<dbReference type="RefSeq" id="WP_157569906.1">
    <property type="nucleotide sequence ID" value="NZ_WPIK01000048.1"/>
</dbReference>
<name>A0A7K1T1S7_9SPHI</name>
<gene>
    <name evidence="2" type="ORF">GO621_18640</name>
</gene>
<reference evidence="2 3" key="1">
    <citation type="submission" date="2019-12" db="EMBL/GenBank/DDBJ databases">
        <title>Mucilaginibacter sp. HMF7410 genome sequencing and assembly.</title>
        <authorList>
            <person name="Kang H."/>
            <person name="Cha I."/>
            <person name="Kim H."/>
            <person name="Joh K."/>
        </authorList>
    </citation>
    <scope>NUCLEOTIDE SEQUENCE [LARGE SCALE GENOMIC DNA]</scope>
    <source>
        <strain evidence="2 3">HMF7410</strain>
    </source>
</reference>
<dbReference type="InterPro" id="IPR047650">
    <property type="entry name" value="Transpos_IS110"/>
</dbReference>
<comment type="caution">
    <text evidence="2">The sequence shown here is derived from an EMBL/GenBank/DDBJ whole genome shotgun (WGS) entry which is preliminary data.</text>
</comment>
<evidence type="ECO:0000259" key="1">
    <source>
        <dbReference type="Pfam" id="PF01548"/>
    </source>
</evidence>
<feature type="domain" description="Transposase IS110-like N-terminal" evidence="1">
    <location>
        <begin position="8"/>
        <end position="121"/>
    </location>
</feature>
<sequence>MAIIKQSIGIDISKATFTACVCQRSQDGQLTFSKVLNFSNETKGYNQFLRWIKGVTVTGTELVFLMEATGVYYENLAHHLHKIKKTVYVVLANTSKHYFSSLNIKTKTDVVDARVLSQFGAERAHKP</sequence>
<dbReference type="Proteomes" id="UP000462014">
    <property type="component" value="Unassembled WGS sequence"/>
</dbReference>
<dbReference type="GO" id="GO:0003677">
    <property type="term" value="F:DNA binding"/>
    <property type="evidence" value="ECO:0007669"/>
    <property type="project" value="InterPro"/>
</dbReference>